<dbReference type="InterPro" id="IPR006143">
    <property type="entry name" value="RND_pump_MFP"/>
</dbReference>
<dbReference type="NCBIfam" id="TIGR01730">
    <property type="entry name" value="RND_mfp"/>
    <property type="match status" value="1"/>
</dbReference>
<evidence type="ECO:0000256" key="7">
    <source>
        <dbReference type="SAM" id="MobiDB-lite"/>
    </source>
</evidence>
<evidence type="ECO:0000256" key="2">
    <source>
        <dbReference type="ARBA" id="ARBA00009477"/>
    </source>
</evidence>
<keyword evidence="3" id="KW-0813">Transport</keyword>
<dbReference type="Pfam" id="PF25876">
    <property type="entry name" value="HH_MFP_RND"/>
    <property type="match status" value="1"/>
</dbReference>
<evidence type="ECO:0000259" key="9">
    <source>
        <dbReference type="Pfam" id="PF25917"/>
    </source>
</evidence>
<evidence type="ECO:0000259" key="11">
    <source>
        <dbReference type="Pfam" id="PF25967"/>
    </source>
</evidence>
<name>A0A2S9KDV4_9BURK</name>
<keyword evidence="6" id="KW-0472">Membrane</keyword>
<feature type="compositionally biased region" description="Low complexity" evidence="7">
    <location>
        <begin position="468"/>
        <end position="489"/>
    </location>
</feature>
<dbReference type="Gene3D" id="2.40.30.170">
    <property type="match status" value="1"/>
</dbReference>
<dbReference type="SUPFAM" id="SSF111369">
    <property type="entry name" value="HlyD-like secretion proteins"/>
    <property type="match status" value="1"/>
</dbReference>
<keyword evidence="13" id="KW-1185">Reference proteome</keyword>
<evidence type="ECO:0000256" key="6">
    <source>
        <dbReference type="ARBA" id="ARBA00023136"/>
    </source>
</evidence>
<dbReference type="Proteomes" id="UP000238326">
    <property type="component" value="Unassembled WGS sequence"/>
</dbReference>
<comment type="subcellular location">
    <subcellularLocation>
        <location evidence="1">Cell membrane</location>
    </subcellularLocation>
</comment>
<sequence>MGWRATSILIYIILIIVYRKLSATGSLAARQAHKARAAGSVGQPAHWSLHCQAIRHIGTAIAPYDARAYRICHACTQIMKKLSTSFATATLALAGALALNACGDKSPTAQPGGAAGSGAKPAAATPAVPVSTVAAVKRPLTLSLFATGSVVPVSAVEVRPQLSGVISRVHVREGQTVRAGELLFTLDTRSDEANVAKLRAQIAKDQVLLADAQRQLARSRELLAQNFISQGAVDSSQAAVDSQLANLQADQASLAAAQVPLSYGQIRAASAGRIGLVPVFAGSAVQANVTPLATITRLDPIDVAFSLPQSALPDLLALLQGGKAQVEARLPEQTQALTGQLQFVDSVVDAASGTVKVKARFENRESRLWPGAFVKVALQTRELKDAIVIPLPAVIQSARGPVVYVAQDGKAVQKPIQLLAAQGDDAAVSGLSEGDRVVVDGRQNLRPDVPIAERKPAGDKAGGKNGKPEGQPAAGAQGGQAVQGEKAAP</sequence>
<evidence type="ECO:0000259" key="8">
    <source>
        <dbReference type="Pfam" id="PF25876"/>
    </source>
</evidence>
<evidence type="ECO:0000256" key="1">
    <source>
        <dbReference type="ARBA" id="ARBA00004236"/>
    </source>
</evidence>
<dbReference type="GO" id="GO:1990281">
    <property type="term" value="C:efflux pump complex"/>
    <property type="evidence" value="ECO:0007669"/>
    <property type="project" value="TreeGrafter"/>
</dbReference>
<dbReference type="Gene3D" id="2.40.420.20">
    <property type="match status" value="1"/>
</dbReference>
<feature type="domain" description="Multidrug resistance protein MdtA-like alpha-helical hairpin" evidence="8">
    <location>
        <begin position="196"/>
        <end position="263"/>
    </location>
</feature>
<reference evidence="12 13" key="1">
    <citation type="submission" date="2018-03" db="EMBL/GenBank/DDBJ databases">
        <title>Comparative genomics illustrates the genes involved in a hyperalkaliphilic mechanisms of Serpentinomonas isolated from highly-alkaline calcium-rich serpentinized springs.</title>
        <authorList>
            <person name="Suzuki S."/>
            <person name="Ishii S."/>
            <person name="Walworth N."/>
            <person name="Bird L."/>
            <person name="Kuenen J.G."/>
            <person name="Nealson K.H."/>
        </authorList>
    </citation>
    <scope>NUCLEOTIDE SEQUENCE [LARGE SCALE GENOMIC DNA]</scope>
    <source>
        <strain evidence="12 13">83</strain>
    </source>
</reference>
<keyword evidence="5" id="KW-0997">Cell inner membrane</keyword>
<gene>
    <name evidence="12" type="ORF">C6P61_10470</name>
</gene>
<accession>A0A2S9KDV4</accession>
<dbReference type="Pfam" id="PF25944">
    <property type="entry name" value="Beta-barrel_RND"/>
    <property type="match status" value="1"/>
</dbReference>
<feature type="domain" description="Multidrug resistance protein MdtA-like beta-barrel" evidence="10">
    <location>
        <begin position="300"/>
        <end position="380"/>
    </location>
</feature>
<keyword evidence="4" id="KW-1003">Cell membrane</keyword>
<evidence type="ECO:0000313" key="12">
    <source>
        <dbReference type="EMBL" id="PRD68555.1"/>
    </source>
</evidence>
<proteinExistence type="inferred from homology"/>
<dbReference type="Pfam" id="PF25917">
    <property type="entry name" value="BSH_RND"/>
    <property type="match status" value="1"/>
</dbReference>
<dbReference type="OrthoDB" id="9783047at2"/>
<evidence type="ECO:0000256" key="4">
    <source>
        <dbReference type="ARBA" id="ARBA00022475"/>
    </source>
</evidence>
<dbReference type="PANTHER" id="PTHR30469:SF36">
    <property type="entry name" value="BLL3903 PROTEIN"/>
    <property type="match status" value="1"/>
</dbReference>
<evidence type="ECO:0000313" key="13">
    <source>
        <dbReference type="Proteomes" id="UP000238326"/>
    </source>
</evidence>
<protein>
    <submittedName>
        <fullName evidence="12">Efflux RND transporter periplasmic adaptor subunit</fullName>
    </submittedName>
</protein>
<evidence type="ECO:0000256" key="5">
    <source>
        <dbReference type="ARBA" id="ARBA00022519"/>
    </source>
</evidence>
<dbReference type="InterPro" id="IPR058625">
    <property type="entry name" value="MdtA-like_BSH"/>
</dbReference>
<evidence type="ECO:0000256" key="3">
    <source>
        <dbReference type="ARBA" id="ARBA00022448"/>
    </source>
</evidence>
<dbReference type="InterPro" id="IPR058624">
    <property type="entry name" value="MdtA-like_HH"/>
</dbReference>
<feature type="domain" description="Multidrug resistance protein MdtA-like barrel-sandwich hybrid" evidence="9">
    <location>
        <begin position="155"/>
        <end position="290"/>
    </location>
</feature>
<dbReference type="AlphaFoldDB" id="A0A2S9KDV4"/>
<comment type="caution">
    <text evidence="12">The sequence shown here is derived from an EMBL/GenBank/DDBJ whole genome shotgun (WGS) entry which is preliminary data.</text>
</comment>
<dbReference type="Gene3D" id="2.40.50.100">
    <property type="match status" value="1"/>
</dbReference>
<evidence type="ECO:0000259" key="10">
    <source>
        <dbReference type="Pfam" id="PF25944"/>
    </source>
</evidence>
<comment type="similarity">
    <text evidence="2">Belongs to the membrane fusion protein (MFP) (TC 8.A.1) family.</text>
</comment>
<dbReference type="Pfam" id="PF25967">
    <property type="entry name" value="RND-MFP_C"/>
    <property type="match status" value="1"/>
</dbReference>
<organism evidence="12 13">
    <name type="scientific">Malikia spinosa</name>
    <dbReference type="NCBI Taxonomy" id="86180"/>
    <lineage>
        <taxon>Bacteria</taxon>
        <taxon>Pseudomonadati</taxon>
        <taxon>Pseudomonadota</taxon>
        <taxon>Betaproteobacteria</taxon>
        <taxon>Burkholderiales</taxon>
        <taxon>Comamonadaceae</taxon>
        <taxon>Malikia</taxon>
    </lineage>
</organism>
<dbReference type="InterPro" id="IPR058626">
    <property type="entry name" value="MdtA-like_b-barrel"/>
</dbReference>
<dbReference type="InterPro" id="IPR058627">
    <property type="entry name" value="MdtA-like_C"/>
</dbReference>
<dbReference type="PANTHER" id="PTHR30469">
    <property type="entry name" value="MULTIDRUG RESISTANCE PROTEIN MDTA"/>
    <property type="match status" value="1"/>
</dbReference>
<dbReference type="EMBL" id="PVLR01000027">
    <property type="protein sequence ID" value="PRD68555.1"/>
    <property type="molecule type" value="Genomic_DNA"/>
</dbReference>
<feature type="region of interest" description="Disordered" evidence="7">
    <location>
        <begin position="442"/>
        <end position="489"/>
    </location>
</feature>
<feature type="domain" description="Multidrug resistance protein MdtA-like C-terminal permuted SH3" evidence="11">
    <location>
        <begin position="385"/>
        <end position="443"/>
    </location>
</feature>
<dbReference type="GO" id="GO:0015562">
    <property type="term" value="F:efflux transmembrane transporter activity"/>
    <property type="evidence" value="ECO:0007669"/>
    <property type="project" value="TreeGrafter"/>
</dbReference>
<dbReference type="Gene3D" id="1.10.287.470">
    <property type="entry name" value="Helix hairpin bin"/>
    <property type="match status" value="1"/>
</dbReference>
<feature type="compositionally biased region" description="Basic and acidic residues" evidence="7">
    <location>
        <begin position="442"/>
        <end position="462"/>
    </location>
</feature>